<dbReference type="PATRIC" id="fig|1411148.3.peg.1763"/>
<protein>
    <recommendedName>
        <fullName evidence="3">Uracil-DNA glycosylase-like domain-containing protein</fullName>
    </recommendedName>
</protein>
<sequence>MDNVFFTPYIGPNYPQGYKGKKILALGESHYINDDDEGRDHFRDYPQLRHFTIDIVQRYLNYLSSRMNYRGWMGTYTKFARAFYNGNLSFAGIADFWSHTAFYNYIQEPMANTRQTPSKKLFTECEAAFWEVVRDCQPDLIVVWGYRLWERLPFPKTPLTDSLFQISATADDQPTRILPITHPSAPSFSYQTTYDLLSAALTE</sequence>
<dbReference type="EMBL" id="AYUF01000489">
    <property type="protein sequence ID" value="ETK01240.1"/>
    <property type="molecule type" value="Genomic_DNA"/>
</dbReference>
<evidence type="ECO:0000313" key="2">
    <source>
        <dbReference type="Proteomes" id="UP000018837"/>
    </source>
</evidence>
<evidence type="ECO:0008006" key="3">
    <source>
        <dbReference type="Google" id="ProtNLM"/>
    </source>
</evidence>
<name>W2C239_9BACT</name>
<dbReference type="AlphaFoldDB" id="W2C239"/>
<proteinExistence type="predicted"/>
<evidence type="ECO:0000313" key="1">
    <source>
        <dbReference type="EMBL" id="ETK01240.1"/>
    </source>
</evidence>
<comment type="caution">
    <text evidence="1">The sequence shown here is derived from an EMBL/GenBank/DDBJ whole genome shotgun (WGS) entry which is preliminary data.</text>
</comment>
<reference evidence="1 2" key="1">
    <citation type="submission" date="2013-11" db="EMBL/GenBank/DDBJ databases">
        <title>Single cell genomics of uncultured Tannerella BU063 (oral taxon 286).</title>
        <authorList>
            <person name="Beall C.J."/>
            <person name="Campbell A.G."/>
            <person name="Griffen A.L."/>
            <person name="Podar M."/>
            <person name="Leys E.J."/>
        </authorList>
    </citation>
    <scope>NUCLEOTIDE SEQUENCE [LARGE SCALE GENOMIC DNA]</scope>
    <source>
        <strain evidence="1">Cell 2</strain>
    </source>
</reference>
<accession>W2C239</accession>
<organism evidence="1 2">
    <name type="scientific">Tannerella sp. oral taxon BU063 isolate Cell 2</name>
    <dbReference type="NCBI Taxonomy" id="1411148"/>
    <lineage>
        <taxon>Bacteria</taxon>
        <taxon>Pseudomonadati</taxon>
        <taxon>Bacteroidota</taxon>
        <taxon>Bacteroidia</taxon>
        <taxon>Bacteroidales</taxon>
        <taxon>Tannerellaceae</taxon>
        <taxon>Tannerella</taxon>
    </lineage>
</organism>
<gene>
    <name evidence="1" type="ORF">N425_10855</name>
</gene>
<dbReference type="Proteomes" id="UP000018837">
    <property type="component" value="Unassembled WGS sequence"/>
</dbReference>